<dbReference type="PANTHER" id="PTHR23404">
    <property type="entry name" value="MOLYBDOPTERIN SYNTHASE RELATED"/>
    <property type="match status" value="1"/>
</dbReference>
<dbReference type="InterPro" id="IPR036563">
    <property type="entry name" value="MoaE_sf"/>
</dbReference>
<dbReference type="SUPFAM" id="SSF54690">
    <property type="entry name" value="Molybdopterin synthase subunit MoaE"/>
    <property type="match status" value="1"/>
</dbReference>
<organism evidence="12 13">
    <name type="scientific">Cyclobacterium jeungdonense</name>
    <dbReference type="NCBI Taxonomy" id="708087"/>
    <lineage>
        <taxon>Bacteria</taxon>
        <taxon>Pseudomonadati</taxon>
        <taxon>Bacteroidota</taxon>
        <taxon>Cytophagia</taxon>
        <taxon>Cytophagales</taxon>
        <taxon>Cyclobacteriaceae</taxon>
        <taxon>Cyclobacterium</taxon>
    </lineage>
</organism>
<evidence type="ECO:0000256" key="3">
    <source>
        <dbReference type="ARBA" id="ARBA00011950"/>
    </source>
</evidence>
<dbReference type="Gene3D" id="3.90.1170.40">
    <property type="entry name" value="Molybdopterin biosynthesis MoaE subunit"/>
    <property type="match status" value="1"/>
</dbReference>
<evidence type="ECO:0000256" key="10">
    <source>
        <dbReference type="ARBA" id="ARBA00032474"/>
    </source>
</evidence>
<evidence type="ECO:0000313" key="12">
    <source>
        <dbReference type="EMBL" id="MDN3690304.1"/>
    </source>
</evidence>
<name>A0ABT8CBY2_9BACT</name>
<evidence type="ECO:0000256" key="8">
    <source>
        <dbReference type="ARBA" id="ARBA00030407"/>
    </source>
</evidence>
<dbReference type="Proteomes" id="UP001236663">
    <property type="component" value="Unassembled WGS sequence"/>
</dbReference>
<comment type="pathway">
    <text evidence="1">Cofactor biosynthesis; molybdopterin biosynthesis.</text>
</comment>
<gene>
    <name evidence="12" type="ORF">QWZ15_20950</name>
</gene>
<evidence type="ECO:0000256" key="1">
    <source>
        <dbReference type="ARBA" id="ARBA00005046"/>
    </source>
</evidence>
<comment type="catalytic activity">
    <reaction evidence="11">
        <text>2 [molybdopterin-synthase sulfur-carrier protein]-C-terminal-Gly-aminoethanethioate + cyclic pyranopterin phosphate + H2O = molybdopterin + 2 [molybdopterin-synthase sulfur-carrier protein]-C-terminal Gly-Gly + 2 H(+)</text>
        <dbReference type="Rhea" id="RHEA:26333"/>
        <dbReference type="Rhea" id="RHEA-COMP:12202"/>
        <dbReference type="Rhea" id="RHEA-COMP:19907"/>
        <dbReference type="ChEBI" id="CHEBI:15377"/>
        <dbReference type="ChEBI" id="CHEBI:15378"/>
        <dbReference type="ChEBI" id="CHEBI:58698"/>
        <dbReference type="ChEBI" id="CHEBI:59648"/>
        <dbReference type="ChEBI" id="CHEBI:90778"/>
        <dbReference type="ChEBI" id="CHEBI:232372"/>
        <dbReference type="EC" id="2.8.1.12"/>
    </reaction>
</comment>
<evidence type="ECO:0000256" key="9">
    <source>
        <dbReference type="ARBA" id="ARBA00030781"/>
    </source>
</evidence>
<dbReference type="EMBL" id="JAUFQS010000047">
    <property type="protein sequence ID" value="MDN3690304.1"/>
    <property type="molecule type" value="Genomic_DNA"/>
</dbReference>
<sequence>MKKILLVNQIDLSEMYSWLQDPEAGGINLFIGNVRNHAQEKAVVKLEFEGYKPMAMKEMEKLAAEAMEKWPIKKLLMVHALGSKQIGEPVVVIGTATAHRKDAFEASRFLIDELKNKVPIWKKEYFADQTVWVNAHP</sequence>
<evidence type="ECO:0000256" key="7">
    <source>
        <dbReference type="ARBA" id="ARBA00029745"/>
    </source>
</evidence>
<keyword evidence="13" id="KW-1185">Reference proteome</keyword>
<dbReference type="RefSeq" id="WP_163383197.1">
    <property type="nucleotide sequence ID" value="NZ_JAUFQS010000047.1"/>
</dbReference>
<proteinExistence type="inferred from homology"/>
<dbReference type="CDD" id="cd00756">
    <property type="entry name" value="MoaE"/>
    <property type="match status" value="1"/>
</dbReference>
<evidence type="ECO:0000313" key="13">
    <source>
        <dbReference type="Proteomes" id="UP001236663"/>
    </source>
</evidence>
<reference evidence="13" key="1">
    <citation type="journal article" date="2019" name="Int. J. Syst. Evol. Microbiol.">
        <title>The Global Catalogue of Microorganisms (GCM) 10K type strain sequencing project: providing services to taxonomists for standard genome sequencing and annotation.</title>
        <authorList>
            <consortium name="The Broad Institute Genomics Platform"/>
            <consortium name="The Broad Institute Genome Sequencing Center for Infectious Disease"/>
            <person name="Wu L."/>
            <person name="Ma J."/>
        </authorList>
    </citation>
    <scope>NUCLEOTIDE SEQUENCE [LARGE SCALE GENOMIC DNA]</scope>
    <source>
        <strain evidence="13">CECT 7706</strain>
    </source>
</reference>
<keyword evidence="5" id="KW-0501">Molybdenum cofactor biosynthesis</keyword>
<comment type="similarity">
    <text evidence="2">Belongs to the MoaE family.</text>
</comment>
<dbReference type="EC" id="2.8.1.12" evidence="3"/>
<evidence type="ECO:0000256" key="11">
    <source>
        <dbReference type="ARBA" id="ARBA00049878"/>
    </source>
</evidence>
<comment type="subunit">
    <text evidence="6">Heterotetramer of 2 MoaD subunits and 2 MoaE subunits. Also stable as homodimer. The enzyme changes between these two forms during catalysis.</text>
</comment>
<dbReference type="Pfam" id="PF02391">
    <property type="entry name" value="MoaE"/>
    <property type="match status" value="1"/>
</dbReference>
<comment type="caution">
    <text evidence="12">The sequence shown here is derived from an EMBL/GenBank/DDBJ whole genome shotgun (WGS) entry which is preliminary data.</text>
</comment>
<evidence type="ECO:0000256" key="2">
    <source>
        <dbReference type="ARBA" id="ARBA00005426"/>
    </source>
</evidence>
<evidence type="ECO:0000256" key="6">
    <source>
        <dbReference type="ARBA" id="ARBA00026066"/>
    </source>
</evidence>
<accession>A0ABT8CBY2</accession>
<protein>
    <recommendedName>
        <fullName evidence="4">Molybdopterin synthase catalytic subunit</fullName>
        <ecNumber evidence="3">2.8.1.12</ecNumber>
    </recommendedName>
    <alternativeName>
        <fullName evidence="9">MPT synthase subunit 2</fullName>
    </alternativeName>
    <alternativeName>
        <fullName evidence="7">Molybdenum cofactor biosynthesis protein E</fullName>
    </alternativeName>
    <alternativeName>
        <fullName evidence="8">Molybdopterin-converting factor large subunit</fullName>
    </alternativeName>
    <alternativeName>
        <fullName evidence="10">Molybdopterin-converting factor subunit 2</fullName>
    </alternativeName>
</protein>
<evidence type="ECO:0000256" key="4">
    <source>
        <dbReference type="ARBA" id="ARBA00013858"/>
    </source>
</evidence>
<evidence type="ECO:0000256" key="5">
    <source>
        <dbReference type="ARBA" id="ARBA00023150"/>
    </source>
</evidence>
<dbReference type="InterPro" id="IPR003448">
    <property type="entry name" value="Mopterin_biosynth_MoaE"/>
</dbReference>